<dbReference type="InterPro" id="IPR006918">
    <property type="entry name" value="COBRA_pln"/>
</dbReference>
<dbReference type="GO" id="GO:0098552">
    <property type="term" value="C:side of membrane"/>
    <property type="evidence" value="ECO:0007669"/>
    <property type="project" value="UniProtKB-KW"/>
</dbReference>
<keyword evidence="5" id="KW-0325">Glycoprotein</keyword>
<evidence type="ECO:0000313" key="10">
    <source>
        <dbReference type="EMBL" id="KAJ8773155.1"/>
    </source>
</evidence>
<dbReference type="GO" id="GO:0005886">
    <property type="term" value="C:plasma membrane"/>
    <property type="evidence" value="ECO:0007669"/>
    <property type="project" value="UniProtKB-SubCell"/>
</dbReference>
<dbReference type="GO" id="GO:0010215">
    <property type="term" value="P:cellulose microfibril organization"/>
    <property type="evidence" value="ECO:0007669"/>
    <property type="project" value="InterPro"/>
</dbReference>
<dbReference type="PANTHER" id="PTHR31673:SF57">
    <property type="entry name" value="COBRA-LIKE PROTEIN"/>
    <property type="match status" value="1"/>
</dbReference>
<dbReference type="AlphaFoldDB" id="A0AAV8U1P8"/>
<keyword evidence="11" id="KW-1185">Reference proteome</keyword>
<comment type="caution">
    <text evidence="10">The sequence shown here is derived from an EMBL/GenBank/DDBJ whole genome shotgun (WGS) entry which is preliminary data.</text>
</comment>
<accession>A0AAV8U1P8</accession>
<dbReference type="GO" id="GO:0052324">
    <property type="term" value="P:plant-type cell wall cellulose biosynthetic process"/>
    <property type="evidence" value="ECO:0007669"/>
    <property type="project" value="TreeGrafter"/>
</dbReference>
<sequence>MHAPLLECLLNVAVLLVTAILRAAAYDTLDPQGSINIQWDVTSWTPDGYVAVVSIYNYQMFRQIINPRWTLGWTWAKNEVIWSMVGAQAIDQGDCSQLKENIPHCCARDPSVVDLLPGVPMQQQYTDCCKSGVLTSWGQDPKSAVSKFQISVGQSGTSNTTIKLPNNFYMLGPGPGYTCSAATIVSPSVFFSVDGRRKTRAMMTWSLTCSYSQTIASKNPTCCVSLSAFYNPVVTACPSCSCGCQNNCFMSDPKISSVVEADKPTLQCTQHMCPVRVHWHIKANYKEYWRVKITITNFKYRMNYTHWTLVAQHPNLNNITEVYRFNYKPILLYNPLNETGMFYGIKYYNDLLLEAGPSGNVQSEMILMKDRNKFSFGQGWAFPRKIYFNGDECMMPLPDSYPTLPNFADSTTVTSPMLVAFLTLVGCWCSLSHYY</sequence>
<dbReference type="InterPro" id="IPR056900">
    <property type="entry name" value="COB_C"/>
</dbReference>
<evidence type="ECO:0000256" key="3">
    <source>
        <dbReference type="ARBA" id="ARBA00022622"/>
    </source>
</evidence>
<dbReference type="Pfam" id="PF25079">
    <property type="entry name" value="COB_C"/>
    <property type="match status" value="1"/>
</dbReference>
<keyword evidence="6" id="KW-0449">Lipoprotein</keyword>
<keyword evidence="3" id="KW-0336">GPI-anchor</keyword>
<feature type="domain" description="COBRA C-terminal" evidence="9">
    <location>
        <begin position="262"/>
        <end position="402"/>
    </location>
</feature>
<dbReference type="Proteomes" id="UP001159364">
    <property type="component" value="Linkage Group LG02"/>
</dbReference>
<keyword evidence="4 8" id="KW-0732">Signal</keyword>
<comment type="subcellular location">
    <subcellularLocation>
        <location evidence="1">Cell membrane</location>
        <topology evidence="1">Lipid-anchor</topology>
        <topology evidence="1">GPI-anchor</topology>
    </subcellularLocation>
</comment>
<evidence type="ECO:0000256" key="7">
    <source>
        <dbReference type="PIRNR" id="PIRNR038122"/>
    </source>
</evidence>
<keyword evidence="3" id="KW-0472">Membrane</keyword>
<feature type="chain" id="PRO_5043619854" description="COBRA-like protein" evidence="8">
    <location>
        <begin position="26"/>
        <end position="435"/>
    </location>
</feature>
<gene>
    <name evidence="10" type="ORF">K2173_028332</name>
</gene>
<feature type="signal peptide" evidence="8">
    <location>
        <begin position="1"/>
        <end position="25"/>
    </location>
</feature>
<evidence type="ECO:0000256" key="5">
    <source>
        <dbReference type="ARBA" id="ARBA00023180"/>
    </source>
</evidence>
<dbReference type="Pfam" id="PF04833">
    <property type="entry name" value="COBRA"/>
    <property type="match status" value="1"/>
</dbReference>
<proteinExistence type="inferred from homology"/>
<evidence type="ECO:0000259" key="9">
    <source>
        <dbReference type="Pfam" id="PF25079"/>
    </source>
</evidence>
<dbReference type="PIRSF" id="PIRSF038122">
    <property type="entry name" value="COBRA"/>
    <property type="match status" value="1"/>
</dbReference>
<protein>
    <recommendedName>
        <fullName evidence="7">COBRA-like protein</fullName>
    </recommendedName>
</protein>
<comment type="similarity">
    <text evidence="2 7">Belongs to the COBRA family.</text>
</comment>
<dbReference type="PANTHER" id="PTHR31673">
    <property type="entry name" value="PROTEIN COBRA"/>
    <property type="match status" value="1"/>
</dbReference>
<name>A0AAV8U1P8_9ROSI</name>
<evidence type="ECO:0000256" key="6">
    <source>
        <dbReference type="ARBA" id="ARBA00023288"/>
    </source>
</evidence>
<dbReference type="EMBL" id="JAIWQS010000002">
    <property type="protein sequence ID" value="KAJ8773155.1"/>
    <property type="molecule type" value="Genomic_DNA"/>
</dbReference>
<evidence type="ECO:0000256" key="4">
    <source>
        <dbReference type="ARBA" id="ARBA00022729"/>
    </source>
</evidence>
<evidence type="ECO:0000256" key="8">
    <source>
        <dbReference type="SAM" id="SignalP"/>
    </source>
</evidence>
<evidence type="ECO:0000256" key="2">
    <source>
        <dbReference type="ARBA" id="ARBA00005507"/>
    </source>
</evidence>
<evidence type="ECO:0000256" key="1">
    <source>
        <dbReference type="ARBA" id="ARBA00004609"/>
    </source>
</evidence>
<evidence type="ECO:0000313" key="11">
    <source>
        <dbReference type="Proteomes" id="UP001159364"/>
    </source>
</evidence>
<reference evidence="10 11" key="1">
    <citation type="submission" date="2021-09" db="EMBL/GenBank/DDBJ databases">
        <title>Genomic insights and catalytic innovation underlie evolution of tropane alkaloids biosynthesis.</title>
        <authorList>
            <person name="Wang Y.-J."/>
            <person name="Tian T."/>
            <person name="Huang J.-P."/>
            <person name="Huang S.-X."/>
        </authorList>
    </citation>
    <scope>NUCLEOTIDE SEQUENCE [LARGE SCALE GENOMIC DNA]</scope>
    <source>
        <strain evidence="10">KIB-2018</strain>
        <tissue evidence="10">Leaf</tissue>
    </source>
</reference>
<organism evidence="10 11">
    <name type="scientific">Erythroxylum novogranatense</name>
    <dbReference type="NCBI Taxonomy" id="1862640"/>
    <lineage>
        <taxon>Eukaryota</taxon>
        <taxon>Viridiplantae</taxon>
        <taxon>Streptophyta</taxon>
        <taxon>Embryophyta</taxon>
        <taxon>Tracheophyta</taxon>
        <taxon>Spermatophyta</taxon>
        <taxon>Magnoliopsida</taxon>
        <taxon>eudicotyledons</taxon>
        <taxon>Gunneridae</taxon>
        <taxon>Pentapetalae</taxon>
        <taxon>rosids</taxon>
        <taxon>fabids</taxon>
        <taxon>Malpighiales</taxon>
        <taxon>Erythroxylaceae</taxon>
        <taxon>Erythroxylum</taxon>
    </lineage>
</organism>